<dbReference type="GO" id="GO:0005774">
    <property type="term" value="C:vacuolar membrane"/>
    <property type="evidence" value="ECO:0007669"/>
    <property type="project" value="TreeGrafter"/>
</dbReference>
<name>A0A0W4ZB41_PNEC8</name>
<dbReference type="RefSeq" id="XP_018224258.1">
    <property type="nucleotide sequence ID" value="XM_018372005.1"/>
</dbReference>
<dbReference type="OrthoDB" id="9984275at2759"/>
<dbReference type="GO" id="GO:0006886">
    <property type="term" value="P:intracellular protein transport"/>
    <property type="evidence" value="ECO:0007669"/>
    <property type="project" value="UniProtKB-UniRule"/>
</dbReference>
<reference evidence="9" key="1">
    <citation type="journal article" date="2016" name="Nat. Commun.">
        <title>Genome analysis of three Pneumocystis species reveals adaptation mechanisms to life exclusively in mammalian hosts.</title>
        <authorList>
            <person name="Ma L."/>
            <person name="Chen Z."/>
            <person name="Huang D.W."/>
            <person name="Kutty G."/>
            <person name="Ishihara M."/>
            <person name="Wang H."/>
            <person name="Abouelleil A."/>
            <person name="Bishop L."/>
            <person name="Davey E."/>
            <person name="Deng R."/>
            <person name="Deng X."/>
            <person name="Fan L."/>
            <person name="Fantoni G."/>
            <person name="Fitzgerald M."/>
            <person name="Gogineni E."/>
            <person name="Goldberg J.M."/>
            <person name="Handley G."/>
            <person name="Hu X."/>
            <person name="Huber C."/>
            <person name="Jiao X."/>
            <person name="Jones K."/>
            <person name="Levin J.Z."/>
            <person name="Liu Y."/>
            <person name="Macdonald P."/>
            <person name="Melnikov A."/>
            <person name="Raley C."/>
            <person name="Sassi M."/>
            <person name="Sherman B.T."/>
            <person name="Song X."/>
            <person name="Sykes S."/>
            <person name="Tran B."/>
            <person name="Walsh L."/>
            <person name="Xia Y."/>
            <person name="Yang J."/>
            <person name="Young S."/>
            <person name="Zeng Q."/>
            <person name="Zheng X."/>
            <person name="Stephens R."/>
            <person name="Nusbaum C."/>
            <person name="Birren B.W."/>
            <person name="Azadi P."/>
            <person name="Lempicki R.A."/>
            <person name="Cuomo C.A."/>
            <person name="Kovacs J.A."/>
        </authorList>
    </citation>
    <scope>NUCLEOTIDE SEQUENCE [LARGE SCALE GENOMIC DNA]</scope>
    <source>
        <strain evidence="9">B80</strain>
    </source>
</reference>
<dbReference type="Proteomes" id="UP000054454">
    <property type="component" value="Unassembled WGS sequence"/>
</dbReference>
<comment type="function">
    <text evidence="7">Required for vesicular transport between the endoplasmic reticulum and the Golgi apparatus.</text>
</comment>
<dbReference type="GO" id="GO:0031201">
    <property type="term" value="C:SNARE complex"/>
    <property type="evidence" value="ECO:0007669"/>
    <property type="project" value="EnsemblFungi"/>
</dbReference>
<proteinExistence type="inferred from homology"/>
<dbReference type="GO" id="GO:0048280">
    <property type="term" value="P:vesicle fusion with Golgi apparatus"/>
    <property type="evidence" value="ECO:0007669"/>
    <property type="project" value="EnsemblFungi"/>
</dbReference>
<accession>A0A0W4ZB41</accession>
<keyword evidence="9" id="KW-1185">Reference proteome</keyword>
<evidence type="ECO:0008006" key="10">
    <source>
        <dbReference type="Google" id="ProtNLM"/>
    </source>
</evidence>
<dbReference type="GO" id="GO:0005829">
    <property type="term" value="C:cytosol"/>
    <property type="evidence" value="ECO:0007669"/>
    <property type="project" value="EnsemblFungi"/>
</dbReference>
<evidence type="ECO:0000256" key="6">
    <source>
        <dbReference type="ARBA" id="ARBA00023136"/>
    </source>
</evidence>
<dbReference type="SUPFAM" id="SSF48452">
    <property type="entry name" value="TPR-like"/>
    <property type="match status" value="1"/>
</dbReference>
<dbReference type="VEuPathDB" id="FungiDB:T552_03503"/>
<dbReference type="GO" id="GO:0019905">
    <property type="term" value="F:syntaxin binding"/>
    <property type="evidence" value="ECO:0007669"/>
    <property type="project" value="TreeGrafter"/>
</dbReference>
<keyword evidence="5 7" id="KW-0653">Protein transport</keyword>
<dbReference type="InterPro" id="IPR011990">
    <property type="entry name" value="TPR-like_helical_dom_sf"/>
</dbReference>
<comment type="subcellular location">
    <subcellularLocation>
        <location evidence="1 7">Membrane</location>
        <topology evidence="1 7">Peripheral membrane protein</topology>
    </subcellularLocation>
</comment>
<evidence type="ECO:0000256" key="5">
    <source>
        <dbReference type="ARBA" id="ARBA00022927"/>
    </source>
</evidence>
<evidence type="ECO:0000256" key="2">
    <source>
        <dbReference type="ARBA" id="ARBA00010050"/>
    </source>
</evidence>
<keyword evidence="6 7" id="KW-0472">Membrane</keyword>
<dbReference type="PRINTS" id="PR00448">
    <property type="entry name" value="NSFATTACHMNT"/>
</dbReference>
<evidence type="ECO:0000256" key="3">
    <source>
        <dbReference type="ARBA" id="ARBA00022448"/>
    </source>
</evidence>
<comment type="caution">
    <text evidence="8">The sequence shown here is derived from an EMBL/GenBank/DDBJ whole genome shotgun (WGS) entry which is preliminary data.</text>
</comment>
<gene>
    <name evidence="8" type="ORF">T552_03503</name>
</gene>
<evidence type="ECO:0000313" key="9">
    <source>
        <dbReference type="Proteomes" id="UP000054454"/>
    </source>
</evidence>
<evidence type="ECO:0000313" key="8">
    <source>
        <dbReference type="EMBL" id="KTW25643.1"/>
    </source>
</evidence>
<evidence type="ECO:0000256" key="4">
    <source>
        <dbReference type="ARBA" id="ARBA00022892"/>
    </source>
</evidence>
<dbReference type="PANTHER" id="PTHR13768:SF8">
    <property type="entry name" value="ALPHA-SOLUBLE NSF ATTACHMENT PROTEIN"/>
    <property type="match status" value="1"/>
</dbReference>
<dbReference type="InterPro" id="IPR000744">
    <property type="entry name" value="NSF_attach"/>
</dbReference>
<keyword evidence="3 7" id="KW-0813">Transport</keyword>
<dbReference type="GO" id="GO:0005483">
    <property type="term" value="F:soluble NSF attachment protein activity"/>
    <property type="evidence" value="ECO:0007669"/>
    <property type="project" value="EnsemblFungi"/>
</dbReference>
<dbReference type="AlphaFoldDB" id="A0A0W4ZB41"/>
<protein>
    <recommendedName>
        <fullName evidence="10">Alpha-soluble NSF attachment protein</fullName>
    </recommendedName>
</protein>
<sequence length="286" mass="32448">MSDPVSLLLKADKKSSGHGGILSFFGNKYSEAAELYIEAANGFRLKKKGKEAGEALEKAALMQLKMEERDDAANTLVEAYKSYRKTDPIDAARVIESAIEMFTIRGNFRRAASYKMDVASLYELELMDSQKALESYDEAGEWYSNDQAEALANKAFLKVGEIAALNEQYPLAIRKFEDVARKSINNNLMKWGVKDCLFKAGLCHLNSGDMVATRRALEHYIDLDITFQSTREYKLLEDILEAIESGDSDLFTEKIREYDQLSKFDKWKTTLLLRIKKSINEEPDLT</sequence>
<keyword evidence="4 7" id="KW-0931">ER-Golgi transport</keyword>
<dbReference type="GO" id="GO:0035494">
    <property type="term" value="P:SNARE complex disassembly"/>
    <property type="evidence" value="ECO:0007669"/>
    <property type="project" value="EnsemblFungi"/>
</dbReference>
<dbReference type="GO" id="GO:0001671">
    <property type="term" value="F:ATPase activator activity"/>
    <property type="evidence" value="ECO:0007669"/>
    <property type="project" value="EnsemblFungi"/>
</dbReference>
<dbReference type="CDD" id="cd15832">
    <property type="entry name" value="SNAP"/>
    <property type="match status" value="1"/>
</dbReference>
<dbReference type="GO" id="GO:0042144">
    <property type="term" value="P:vacuole fusion, non-autophagic"/>
    <property type="evidence" value="ECO:0007669"/>
    <property type="project" value="EnsemblFungi"/>
</dbReference>
<dbReference type="Gene3D" id="1.25.40.10">
    <property type="entry name" value="Tetratricopeptide repeat domain"/>
    <property type="match status" value="1"/>
</dbReference>
<comment type="similarity">
    <text evidence="2 7">Belongs to the SNAP family.</text>
</comment>
<dbReference type="FunFam" id="1.25.40.10:FF:000049">
    <property type="entry name" value="Alpha-soluble NSF attachment protein-like"/>
    <property type="match status" value="1"/>
</dbReference>
<organism evidence="8 9">
    <name type="scientific">Pneumocystis carinii (strain B80)</name>
    <name type="common">Rat pneumocystis pneumonia agent</name>
    <name type="synonym">Pneumocystis carinii f. sp. carinii</name>
    <dbReference type="NCBI Taxonomy" id="1408658"/>
    <lineage>
        <taxon>Eukaryota</taxon>
        <taxon>Fungi</taxon>
        <taxon>Dikarya</taxon>
        <taxon>Ascomycota</taxon>
        <taxon>Taphrinomycotina</taxon>
        <taxon>Pneumocystomycetes</taxon>
        <taxon>Pneumocystaceae</taxon>
        <taxon>Pneumocystis</taxon>
    </lineage>
</organism>
<evidence type="ECO:0000256" key="1">
    <source>
        <dbReference type="ARBA" id="ARBA00004170"/>
    </source>
</evidence>
<dbReference type="EMBL" id="LFVZ01000017">
    <property type="protein sequence ID" value="KTW25643.1"/>
    <property type="molecule type" value="Genomic_DNA"/>
</dbReference>
<dbReference type="Pfam" id="PF14938">
    <property type="entry name" value="SNAP"/>
    <property type="match status" value="1"/>
</dbReference>
<evidence type="ECO:0000256" key="7">
    <source>
        <dbReference type="RuleBase" id="RU367013"/>
    </source>
</evidence>
<dbReference type="PANTHER" id="PTHR13768">
    <property type="entry name" value="SOLUBLE NSF ATTACHMENT PROTEIN SNAP"/>
    <property type="match status" value="1"/>
</dbReference>
<dbReference type="GO" id="GO:0006914">
    <property type="term" value="P:autophagy"/>
    <property type="evidence" value="ECO:0007669"/>
    <property type="project" value="EnsemblFungi"/>
</dbReference>
<dbReference type="GeneID" id="28938208"/>